<evidence type="ECO:0008006" key="3">
    <source>
        <dbReference type="Google" id="ProtNLM"/>
    </source>
</evidence>
<dbReference type="EMBL" id="JBIMZQ010000012">
    <property type="protein sequence ID" value="KAL3668094.1"/>
    <property type="molecule type" value="Genomic_DNA"/>
</dbReference>
<evidence type="ECO:0000313" key="1">
    <source>
        <dbReference type="EMBL" id="KAL3668094.1"/>
    </source>
</evidence>
<sequence length="63" mass="7192">MDNVHLKRKAFIEAKEKIAFRLTPKAILHQLFPTSVMVRTERGSPRKAVKLAFVPHGRRLAPS</sequence>
<reference evidence="1 2" key="1">
    <citation type="submission" date="2024-09" db="EMBL/GenBank/DDBJ databases">
        <title>Genome sequencing and assembly of Phytophthora oleae, isolate VK10A, causative agent of rot of olive drupes.</title>
        <authorList>
            <person name="Conti Taguali S."/>
            <person name="Riolo M."/>
            <person name="La Spada F."/>
            <person name="Cacciola S.O."/>
            <person name="Dionisio G."/>
        </authorList>
    </citation>
    <scope>NUCLEOTIDE SEQUENCE [LARGE SCALE GENOMIC DNA]</scope>
    <source>
        <strain evidence="1 2">VK10A</strain>
    </source>
</reference>
<accession>A0ABD3FR41</accession>
<name>A0ABD3FR41_9STRA</name>
<organism evidence="1 2">
    <name type="scientific">Phytophthora oleae</name>
    <dbReference type="NCBI Taxonomy" id="2107226"/>
    <lineage>
        <taxon>Eukaryota</taxon>
        <taxon>Sar</taxon>
        <taxon>Stramenopiles</taxon>
        <taxon>Oomycota</taxon>
        <taxon>Peronosporomycetes</taxon>
        <taxon>Peronosporales</taxon>
        <taxon>Peronosporaceae</taxon>
        <taxon>Phytophthora</taxon>
    </lineage>
</organism>
<evidence type="ECO:0000313" key="2">
    <source>
        <dbReference type="Proteomes" id="UP001632037"/>
    </source>
</evidence>
<dbReference type="Proteomes" id="UP001632037">
    <property type="component" value="Unassembled WGS sequence"/>
</dbReference>
<keyword evidence="2" id="KW-1185">Reference proteome</keyword>
<protein>
    <recommendedName>
        <fullName evidence="3">DDE-1 domain-containing protein</fullName>
    </recommendedName>
</protein>
<proteinExistence type="predicted"/>
<dbReference type="AlphaFoldDB" id="A0ABD3FR41"/>
<comment type="caution">
    <text evidence="1">The sequence shown here is derived from an EMBL/GenBank/DDBJ whole genome shotgun (WGS) entry which is preliminary data.</text>
</comment>
<gene>
    <name evidence="1" type="ORF">V7S43_006958</name>
</gene>